<dbReference type="RefSeq" id="WP_014678912.1">
    <property type="nucleotide sequence ID" value="NC_017770.1"/>
</dbReference>
<name>H8KP47_SOLCM</name>
<proteinExistence type="predicted"/>
<evidence type="ECO:0000313" key="3">
    <source>
        <dbReference type="EMBL" id="AFD05684.1"/>
    </source>
</evidence>
<keyword evidence="4" id="KW-1185">Reference proteome</keyword>
<gene>
    <name evidence="3" type="ordered locus">Solca_0554</name>
</gene>
<protein>
    <recommendedName>
        <fullName evidence="2">Outer membrane protein beta-barrel domain-containing protein</fullName>
    </recommendedName>
</protein>
<dbReference type="STRING" id="929556.Solca_0554"/>
<reference evidence="3" key="1">
    <citation type="submission" date="2012-02" db="EMBL/GenBank/DDBJ databases">
        <title>The complete genome of Solitalea canadensis DSM 3403.</title>
        <authorList>
            <consortium name="US DOE Joint Genome Institute (JGI-PGF)"/>
            <person name="Lucas S."/>
            <person name="Copeland A."/>
            <person name="Lapidus A."/>
            <person name="Glavina del Rio T."/>
            <person name="Dalin E."/>
            <person name="Tice H."/>
            <person name="Bruce D."/>
            <person name="Goodwin L."/>
            <person name="Pitluck S."/>
            <person name="Peters L."/>
            <person name="Ovchinnikova G."/>
            <person name="Lu M."/>
            <person name="Kyrpides N."/>
            <person name="Mavromatis K."/>
            <person name="Ivanova N."/>
            <person name="Brettin T."/>
            <person name="Detter J.C."/>
            <person name="Han C."/>
            <person name="Larimer F."/>
            <person name="Land M."/>
            <person name="Hauser L."/>
            <person name="Markowitz V."/>
            <person name="Cheng J.-F."/>
            <person name="Hugenholtz P."/>
            <person name="Woyke T."/>
            <person name="Wu D."/>
            <person name="Spring S."/>
            <person name="Schroeder M."/>
            <person name="Kopitz M."/>
            <person name="Brambilla E."/>
            <person name="Klenk H.-P."/>
            <person name="Eisen J.A."/>
        </authorList>
    </citation>
    <scope>NUCLEOTIDE SEQUENCE</scope>
    <source>
        <strain evidence="3">DSM 3403</strain>
    </source>
</reference>
<dbReference type="AlphaFoldDB" id="H8KP47"/>
<feature type="chain" id="PRO_5003614326" description="Outer membrane protein beta-barrel domain-containing protein" evidence="1">
    <location>
        <begin position="20"/>
        <end position="246"/>
    </location>
</feature>
<evidence type="ECO:0000313" key="4">
    <source>
        <dbReference type="Proteomes" id="UP000007590"/>
    </source>
</evidence>
<evidence type="ECO:0000256" key="1">
    <source>
        <dbReference type="SAM" id="SignalP"/>
    </source>
</evidence>
<keyword evidence="1" id="KW-0732">Signal</keyword>
<dbReference type="eggNOG" id="ENOG502Z7U1">
    <property type="taxonomic scope" value="Bacteria"/>
</dbReference>
<feature type="domain" description="Outer membrane protein beta-barrel" evidence="2">
    <location>
        <begin position="25"/>
        <end position="218"/>
    </location>
</feature>
<organism evidence="3 4">
    <name type="scientific">Solitalea canadensis (strain ATCC 29591 / DSM 3403 / JCM 21819 / LMG 8368 / NBRC 15130 / NCIMB 12057 / USAM 9D)</name>
    <name type="common">Flexibacter canadensis</name>
    <dbReference type="NCBI Taxonomy" id="929556"/>
    <lineage>
        <taxon>Bacteria</taxon>
        <taxon>Pseudomonadati</taxon>
        <taxon>Bacteroidota</taxon>
        <taxon>Sphingobacteriia</taxon>
        <taxon>Sphingobacteriales</taxon>
        <taxon>Sphingobacteriaceae</taxon>
        <taxon>Solitalea</taxon>
    </lineage>
</organism>
<dbReference type="Pfam" id="PF13568">
    <property type="entry name" value="OMP_b-brl_2"/>
    <property type="match status" value="1"/>
</dbReference>
<dbReference type="InterPro" id="IPR025665">
    <property type="entry name" value="Beta-barrel_OMP_2"/>
</dbReference>
<feature type="signal peptide" evidence="1">
    <location>
        <begin position="1"/>
        <end position="19"/>
    </location>
</feature>
<dbReference type="KEGG" id="scn:Solca_0554"/>
<dbReference type="EMBL" id="CP003349">
    <property type="protein sequence ID" value="AFD05684.1"/>
    <property type="molecule type" value="Genomic_DNA"/>
</dbReference>
<sequence length="246" mass="28138">MKKALLFVIFALLSLSVNAQFLNTGGDIDHERLNFGFLLGIDRGSFVVAKQSDFSIPGSNPYTPNDTLQAIKPLGSMGFSLGLLANLNLSKNFDLRFTPKFSFIDRQLEFEYNKASDRKVYNKKVESTFLELPLLLKFKSDRQRDVRMYIIGGIKFVTDIRSKKKKNDDSDFNPDDDRKLVKINNSFFAVEAGIGADIYLEYFKFSPEFKLSRSMTNVMKKGDDNLFTRPLAGLFAEAFHFTMYFE</sequence>
<dbReference type="Proteomes" id="UP000007590">
    <property type="component" value="Chromosome"/>
</dbReference>
<evidence type="ECO:0000259" key="2">
    <source>
        <dbReference type="Pfam" id="PF13568"/>
    </source>
</evidence>
<dbReference type="OrthoDB" id="1467485at2"/>
<dbReference type="HOGENOM" id="CLU_082712_0_0_10"/>
<accession>H8KP47</accession>